<dbReference type="Pfam" id="PF13180">
    <property type="entry name" value="PDZ_2"/>
    <property type="match status" value="2"/>
</dbReference>
<evidence type="ECO:0000256" key="2">
    <source>
        <dbReference type="ARBA" id="ARBA00022670"/>
    </source>
</evidence>
<dbReference type="PANTHER" id="PTHR22939">
    <property type="entry name" value="SERINE PROTEASE FAMILY S1C HTRA-RELATED"/>
    <property type="match status" value="1"/>
</dbReference>
<name>A0A381UKI2_9ZZZZ</name>
<dbReference type="InterPro" id="IPR036034">
    <property type="entry name" value="PDZ_sf"/>
</dbReference>
<feature type="domain" description="PDZ" evidence="8">
    <location>
        <begin position="301"/>
        <end position="392"/>
    </location>
</feature>
<gene>
    <name evidence="9" type="ORF">METZ01_LOCUS81546</name>
</gene>
<reference evidence="9" key="1">
    <citation type="submission" date="2018-05" db="EMBL/GenBank/DDBJ databases">
        <authorList>
            <person name="Lanie J.A."/>
            <person name="Ng W.-L."/>
            <person name="Kazmierczak K.M."/>
            <person name="Andrzejewski T.M."/>
            <person name="Davidsen T.M."/>
            <person name="Wayne K.J."/>
            <person name="Tettelin H."/>
            <person name="Glass J.I."/>
            <person name="Rusch D."/>
            <person name="Podicherti R."/>
            <person name="Tsui H.-C.T."/>
            <person name="Winkler M.E."/>
        </authorList>
    </citation>
    <scope>NUCLEOTIDE SEQUENCE</scope>
</reference>
<dbReference type="InterPro" id="IPR001478">
    <property type="entry name" value="PDZ"/>
</dbReference>
<comment type="similarity">
    <text evidence="1">Belongs to the peptidase S1C family.</text>
</comment>
<dbReference type="FunFam" id="2.40.10.10:FF:000001">
    <property type="entry name" value="Periplasmic serine protease DegS"/>
    <property type="match status" value="1"/>
</dbReference>
<evidence type="ECO:0000256" key="1">
    <source>
        <dbReference type="ARBA" id="ARBA00010541"/>
    </source>
</evidence>
<dbReference type="InterPro" id="IPR011782">
    <property type="entry name" value="Pept_S1C_Do"/>
</dbReference>
<proteinExistence type="inferred from homology"/>
<dbReference type="SUPFAM" id="SSF50494">
    <property type="entry name" value="Trypsin-like serine proteases"/>
    <property type="match status" value="1"/>
</dbReference>
<dbReference type="NCBIfam" id="TIGR02037">
    <property type="entry name" value="degP_htrA_DO"/>
    <property type="match status" value="1"/>
</dbReference>
<organism evidence="9">
    <name type="scientific">marine metagenome</name>
    <dbReference type="NCBI Taxonomy" id="408172"/>
    <lineage>
        <taxon>unclassified sequences</taxon>
        <taxon>metagenomes</taxon>
        <taxon>ecological metagenomes</taxon>
    </lineage>
</organism>
<keyword evidence="5" id="KW-0378">Hydrolase</keyword>
<dbReference type="Pfam" id="PF13365">
    <property type="entry name" value="Trypsin_2"/>
    <property type="match status" value="1"/>
</dbReference>
<accession>A0A381UKI2</accession>
<keyword evidence="7" id="KW-1133">Transmembrane helix</keyword>
<dbReference type="CDD" id="cd10839">
    <property type="entry name" value="cpPDZ1_DegP-like"/>
    <property type="match status" value="1"/>
</dbReference>
<dbReference type="Gene3D" id="2.30.42.10">
    <property type="match status" value="2"/>
</dbReference>
<dbReference type="SMART" id="SM00228">
    <property type="entry name" value="PDZ"/>
    <property type="match status" value="2"/>
</dbReference>
<dbReference type="PROSITE" id="PS50106">
    <property type="entry name" value="PDZ"/>
    <property type="match status" value="2"/>
</dbReference>
<dbReference type="GO" id="GO:0006508">
    <property type="term" value="P:proteolysis"/>
    <property type="evidence" value="ECO:0007669"/>
    <property type="project" value="UniProtKB-KW"/>
</dbReference>
<dbReference type="PRINTS" id="PR00834">
    <property type="entry name" value="PROTEASES2C"/>
</dbReference>
<protein>
    <recommendedName>
        <fullName evidence="8">PDZ domain-containing protein</fullName>
    </recommendedName>
</protein>
<evidence type="ECO:0000256" key="5">
    <source>
        <dbReference type="ARBA" id="ARBA00022801"/>
    </source>
</evidence>
<dbReference type="AlphaFoldDB" id="A0A381UKI2"/>
<feature type="domain" description="PDZ" evidence="8">
    <location>
        <begin position="404"/>
        <end position="492"/>
    </location>
</feature>
<keyword evidence="3" id="KW-0732">Signal</keyword>
<dbReference type="Gene3D" id="2.40.10.120">
    <property type="match status" value="1"/>
</dbReference>
<dbReference type="EMBL" id="UINC01006629">
    <property type="protein sequence ID" value="SVA28692.1"/>
    <property type="molecule type" value="Genomic_DNA"/>
</dbReference>
<evidence type="ECO:0000256" key="7">
    <source>
        <dbReference type="SAM" id="Phobius"/>
    </source>
</evidence>
<evidence type="ECO:0000256" key="3">
    <source>
        <dbReference type="ARBA" id="ARBA00022729"/>
    </source>
</evidence>
<evidence type="ECO:0000256" key="4">
    <source>
        <dbReference type="ARBA" id="ARBA00022737"/>
    </source>
</evidence>
<keyword evidence="7" id="KW-0472">Membrane</keyword>
<dbReference type="PANTHER" id="PTHR22939:SF129">
    <property type="entry name" value="SERINE PROTEASE HTRA2, MITOCHONDRIAL"/>
    <property type="match status" value="1"/>
</dbReference>
<dbReference type="InterPro" id="IPR001940">
    <property type="entry name" value="Peptidase_S1C"/>
</dbReference>
<dbReference type="InterPro" id="IPR009003">
    <property type="entry name" value="Peptidase_S1_PA"/>
</dbReference>
<sequence>MNIIICNTEQQVFKVLLLKNFSNYLGLYNMFNKKFILVFFSLFFAITTTTNLLFAKSLNAQGDLEALGEITQERSSLAELFSLADLVDKSSPAVVRIAIKGTVRSQQNPFFDDPFFERFFGQPQMPREREFGGGGSGVIVDGKKGYIITNHHVVDRADEIKIFTKDGDEYLAEVIGSDRGTDIAVLKIEPSENLLPINLGDSSLLRVGDFALAIGAPFGLSQTVTSGIISALGRPQMTSDGFGEMIQTDAAINPGNSGGALVDIDGNLVGIPSSIFTRGGGNIGIGFAIPVNTVKNIMQQIIEFGSVRRGLLGVIISDINQEIAEQLGLDISKGALIQEVSPDSAAEDAGLEAGDVIVGVNEAEISNASELRNAIGLKRSGERVKITVIRDNRKLTKSAKLGELVAQQTMKADELNTLLAGAELSDNKPDGYSQSQGVVILSVEPNSNADRARLKQGDIIWAVGNMEISNLEEFQSLTKDKDILILRVKRNGRQLIIQMRK</sequence>
<keyword evidence="2" id="KW-0645">Protease</keyword>
<keyword evidence="6" id="KW-0720">Serine protease</keyword>
<keyword evidence="7" id="KW-0812">Transmembrane</keyword>
<feature type="transmembrane region" description="Helical" evidence="7">
    <location>
        <begin position="35"/>
        <end position="54"/>
    </location>
</feature>
<dbReference type="GO" id="GO:0004252">
    <property type="term" value="F:serine-type endopeptidase activity"/>
    <property type="evidence" value="ECO:0007669"/>
    <property type="project" value="InterPro"/>
</dbReference>
<evidence type="ECO:0000256" key="6">
    <source>
        <dbReference type="ARBA" id="ARBA00022825"/>
    </source>
</evidence>
<dbReference type="SUPFAM" id="SSF50156">
    <property type="entry name" value="PDZ domain-like"/>
    <property type="match status" value="2"/>
</dbReference>
<evidence type="ECO:0000259" key="8">
    <source>
        <dbReference type="PROSITE" id="PS50106"/>
    </source>
</evidence>
<keyword evidence="4" id="KW-0677">Repeat</keyword>
<evidence type="ECO:0000313" key="9">
    <source>
        <dbReference type="EMBL" id="SVA28692.1"/>
    </source>
</evidence>